<feature type="compositionally biased region" description="Polar residues" evidence="1">
    <location>
        <begin position="12"/>
        <end position="24"/>
    </location>
</feature>
<dbReference type="Proteomes" id="UP000887565">
    <property type="component" value="Unplaced"/>
</dbReference>
<sequence>MLSVHPFDRHSPSATMLSPDQQQHVGVDTRIMEEIEEFDRSFRDRVAVAQEATTEQMQPLFQTAAVLESAIAEGPFLQEASHKAQVVECTPVVHGKTSPCDKLSEHSLRLTQSDGQKKMSEAPVEAVVRILPPNGKLESSSKSYSVDDSSLRRKPKLEKGTRFEDDGHSQQAVKATVSAQKKLEELVNFPKISYLDPIGEETRPTSLPGSESKLHKNVKISDKVQQQQVSADKSKEYKEKEKFQTPPICIGSLRYAETTVSLRCTQCNVPYEMYDEDTLALAVVCLSTAVHRDPAMCAPHLLRILISVSRIANYVYHPWQVERYKPCFFKTVCSSLLDFVELNPVTVVQILLKLEDLIVNWPTMVHHVVANLADYVVNIPVDSYLNSWGSVIPLLDSFLRRYLVEVNEVAADIQNFFSILNHVLRVQSFHTFKTGLLLLDSMCKLLSKIIQTQAVKIVDLLTICSSCNRAFLKERDKEGLARCCVNELVLGIKFKTSLPEDNYMTIVKLILEDIGEIVDDSLDKAMYNTAVADVAKIYMQDFIDFIADLHVLHRMKTAVRGSGLKEDTLGGDVKAGLARYVSYEISRANCRDPRTIIRYVPWLLNPPTVTLQGPTEFIDCVGHVRQLSWILLGALYCNGSISCMPIPIETSHHISDHIQFVLAGFAEQSKESVLHMSALFHAFHLCQLWTVYCEEICSRNPETDLAKNAGVVVAEFWARITPAILQLLSHSKVLADMVNLHFLNTVEALTECDSDIISKLFPMWHPILSAYHQSVPGHLVVRLDACENTLPKSEKRRLEPWLKRVCFKISQVELQSSAATQFYTSETCCDLTSVFI</sequence>
<dbReference type="InterPro" id="IPR024855">
    <property type="entry name" value="UNC79"/>
</dbReference>
<dbReference type="WBParaSite" id="nRc.2.0.1.t12169-RA">
    <property type="protein sequence ID" value="nRc.2.0.1.t12169-RA"/>
    <property type="gene ID" value="nRc.2.0.1.g12169"/>
</dbReference>
<dbReference type="PANTHER" id="PTHR21696:SF2">
    <property type="entry name" value="PROTEIN UNC-79 HOMOLOG"/>
    <property type="match status" value="1"/>
</dbReference>
<evidence type="ECO:0000313" key="2">
    <source>
        <dbReference type="Proteomes" id="UP000887565"/>
    </source>
</evidence>
<reference evidence="3" key="1">
    <citation type="submission" date="2022-11" db="UniProtKB">
        <authorList>
            <consortium name="WormBaseParasite"/>
        </authorList>
    </citation>
    <scope>IDENTIFICATION</scope>
</reference>
<dbReference type="PANTHER" id="PTHR21696">
    <property type="entry name" value="PROTEIN UNC-79 HOMOLOG"/>
    <property type="match status" value="1"/>
</dbReference>
<evidence type="ECO:0000256" key="1">
    <source>
        <dbReference type="SAM" id="MobiDB-lite"/>
    </source>
</evidence>
<evidence type="ECO:0000313" key="3">
    <source>
        <dbReference type="WBParaSite" id="nRc.2.0.1.t12169-RA"/>
    </source>
</evidence>
<accession>A0A915IDA1</accession>
<feature type="region of interest" description="Disordered" evidence="1">
    <location>
        <begin position="1"/>
        <end position="24"/>
    </location>
</feature>
<keyword evidence="2" id="KW-1185">Reference proteome</keyword>
<dbReference type="AlphaFoldDB" id="A0A915IDA1"/>
<feature type="region of interest" description="Disordered" evidence="1">
    <location>
        <begin position="137"/>
        <end position="172"/>
    </location>
</feature>
<feature type="compositionally biased region" description="Basic and acidic residues" evidence="1">
    <location>
        <begin position="157"/>
        <end position="168"/>
    </location>
</feature>
<organism evidence="2 3">
    <name type="scientific">Romanomermis culicivorax</name>
    <name type="common">Nematode worm</name>
    <dbReference type="NCBI Taxonomy" id="13658"/>
    <lineage>
        <taxon>Eukaryota</taxon>
        <taxon>Metazoa</taxon>
        <taxon>Ecdysozoa</taxon>
        <taxon>Nematoda</taxon>
        <taxon>Enoplea</taxon>
        <taxon>Dorylaimia</taxon>
        <taxon>Mermithida</taxon>
        <taxon>Mermithoidea</taxon>
        <taxon>Mermithidae</taxon>
        <taxon>Romanomermis</taxon>
    </lineage>
</organism>
<feature type="compositionally biased region" description="Basic and acidic residues" evidence="1">
    <location>
        <begin position="1"/>
        <end position="11"/>
    </location>
</feature>
<protein>
    <submittedName>
        <fullName evidence="3">Uncoordinated protein 79</fullName>
    </submittedName>
</protein>
<name>A0A915IDA1_ROMCU</name>
<proteinExistence type="predicted"/>